<dbReference type="PANTHER" id="PTHR34115">
    <property type="entry name" value="PROTEIN, PUTATIVE-RELATED"/>
    <property type="match status" value="1"/>
</dbReference>
<evidence type="ECO:0000313" key="3">
    <source>
        <dbReference type="Proteomes" id="UP000188268"/>
    </source>
</evidence>
<dbReference type="Gramene" id="OMO78518">
    <property type="protein sequence ID" value="OMO78518"/>
    <property type="gene ID" value="CCACVL1_14329"/>
</dbReference>
<name>A0A1R3I7I7_COCAP</name>
<dbReference type="OMA" id="MGAMHAI"/>
<gene>
    <name evidence="2" type="ORF">CCACVL1_14329</name>
</gene>
<reference evidence="2 3" key="1">
    <citation type="submission" date="2013-09" db="EMBL/GenBank/DDBJ databases">
        <title>Corchorus capsularis genome sequencing.</title>
        <authorList>
            <person name="Alam M."/>
            <person name="Haque M.S."/>
            <person name="Islam M.S."/>
            <person name="Emdad E.M."/>
            <person name="Islam M.M."/>
            <person name="Ahmed B."/>
            <person name="Halim A."/>
            <person name="Hossen Q.M.M."/>
            <person name="Hossain M.Z."/>
            <person name="Ahmed R."/>
            <person name="Khan M.M."/>
            <person name="Islam R."/>
            <person name="Rashid M.M."/>
            <person name="Khan S.A."/>
            <person name="Rahman M.S."/>
            <person name="Alam M."/>
        </authorList>
    </citation>
    <scope>NUCLEOTIDE SEQUENCE [LARGE SCALE GENOMIC DNA]</scope>
    <source>
        <strain evidence="3">cv. CVL-1</strain>
        <tissue evidence="2">Whole seedling</tissue>
    </source>
</reference>
<dbReference type="EMBL" id="AWWV01010552">
    <property type="protein sequence ID" value="OMO78518.1"/>
    <property type="molecule type" value="Genomic_DNA"/>
</dbReference>
<dbReference type="AlphaFoldDB" id="A0A1R3I7I7"/>
<feature type="transmembrane region" description="Helical" evidence="1">
    <location>
        <begin position="50"/>
        <end position="69"/>
    </location>
</feature>
<organism evidence="2 3">
    <name type="scientific">Corchorus capsularis</name>
    <name type="common">Jute</name>
    <dbReference type="NCBI Taxonomy" id="210143"/>
    <lineage>
        <taxon>Eukaryota</taxon>
        <taxon>Viridiplantae</taxon>
        <taxon>Streptophyta</taxon>
        <taxon>Embryophyta</taxon>
        <taxon>Tracheophyta</taxon>
        <taxon>Spermatophyta</taxon>
        <taxon>Magnoliopsida</taxon>
        <taxon>eudicotyledons</taxon>
        <taxon>Gunneridae</taxon>
        <taxon>Pentapetalae</taxon>
        <taxon>rosids</taxon>
        <taxon>malvids</taxon>
        <taxon>Malvales</taxon>
        <taxon>Malvaceae</taxon>
        <taxon>Grewioideae</taxon>
        <taxon>Apeibeae</taxon>
        <taxon>Corchorus</taxon>
    </lineage>
</organism>
<dbReference type="PANTHER" id="PTHR34115:SF13">
    <property type="entry name" value="RPB1A"/>
    <property type="match status" value="1"/>
</dbReference>
<dbReference type="InterPro" id="IPR053258">
    <property type="entry name" value="Ca-permeable_cation_channel"/>
</dbReference>
<sequence length="162" mass="18574">MRNNHSRRPSPHFERKNEGVFHAVIVFLINTSCTLLQTKDENPFDTHYCIMLAFFVTLHAYVVALIAKMNLPPDTSACFRVVLNGTCHFSGALASILLLLIIVPPLGCLTFALWLVCFARAVCYWYRELYTWVYHANFRMFEILNLLLSPPMEEPIALLLPV</sequence>
<keyword evidence="1" id="KW-1133">Transmembrane helix</keyword>
<keyword evidence="3" id="KW-1185">Reference proteome</keyword>
<accession>A0A1R3I7I7</accession>
<keyword evidence="1" id="KW-0812">Transmembrane</keyword>
<dbReference type="OrthoDB" id="1737436at2759"/>
<dbReference type="Proteomes" id="UP000188268">
    <property type="component" value="Unassembled WGS sequence"/>
</dbReference>
<protein>
    <submittedName>
        <fullName evidence="2">Uncharacterized protein</fullName>
    </submittedName>
</protein>
<proteinExistence type="predicted"/>
<keyword evidence="1" id="KW-0472">Membrane</keyword>
<evidence type="ECO:0000256" key="1">
    <source>
        <dbReference type="SAM" id="Phobius"/>
    </source>
</evidence>
<comment type="caution">
    <text evidence="2">The sequence shown here is derived from an EMBL/GenBank/DDBJ whole genome shotgun (WGS) entry which is preliminary data.</text>
</comment>
<evidence type="ECO:0000313" key="2">
    <source>
        <dbReference type="EMBL" id="OMO78518.1"/>
    </source>
</evidence>